<comment type="function">
    <text evidence="2">Antitoxin component of a type II toxin-antitoxin (TA) system.</text>
</comment>
<dbReference type="PANTHER" id="PTHR33713">
    <property type="entry name" value="ANTITOXIN YAFN-RELATED"/>
    <property type="match status" value="1"/>
</dbReference>
<dbReference type="Pfam" id="PF02604">
    <property type="entry name" value="PhdYeFM_antitox"/>
    <property type="match status" value="1"/>
</dbReference>
<comment type="caution">
    <text evidence="3">The sequence shown here is derived from an EMBL/GenBank/DDBJ whole genome shotgun (WGS) entry which is preliminary data.</text>
</comment>
<sequence>MITLTYSDARAKLADVFDQAIEQPVTITRRSAPDVVVISAEQYAAFQQARFETAMKRVTTANHEVLKALADK</sequence>
<dbReference type="NCBIfam" id="TIGR01552">
    <property type="entry name" value="phd_fam"/>
    <property type="match status" value="1"/>
</dbReference>
<evidence type="ECO:0000256" key="2">
    <source>
        <dbReference type="RuleBase" id="RU362080"/>
    </source>
</evidence>
<comment type="similarity">
    <text evidence="1 2">Belongs to the phD/YefM antitoxin family.</text>
</comment>
<dbReference type="Gene3D" id="3.40.1620.10">
    <property type="entry name" value="YefM-like domain"/>
    <property type="match status" value="1"/>
</dbReference>
<keyword evidence="4" id="KW-1185">Reference proteome</keyword>
<dbReference type="InterPro" id="IPR006442">
    <property type="entry name" value="Antitoxin_Phd/YefM"/>
</dbReference>
<reference evidence="3 4" key="1">
    <citation type="journal article" date="2017" name="Int. J. Syst. Evol. Microbiol.">
        <title>Brenneria populi subsp. brevivirga subsp. nov. isolated from symptomatic bark of Populus x euramericana canker, and description of Brenneria populi subsp. populi subsp. nov.</title>
        <authorList>
            <person name="Zheng M.H."/>
            <person name="Piao C.G."/>
            <person name="Xue H."/>
            <person name="Guo M.W."/>
            <person name="Li Y."/>
        </authorList>
    </citation>
    <scope>NUCLEOTIDE SEQUENCE [LARGE SCALE GENOMIC DNA]</scope>
    <source>
        <strain evidence="3 4">D9-5</strain>
    </source>
</reference>
<gene>
    <name evidence="3" type="ORF">VSX58_17575</name>
</gene>
<dbReference type="Proteomes" id="UP001309705">
    <property type="component" value="Unassembled WGS sequence"/>
</dbReference>
<name>A0ABU6JVS6_9GAMM</name>
<accession>A0ABU6JVS6</accession>
<dbReference type="SUPFAM" id="SSF143120">
    <property type="entry name" value="YefM-like"/>
    <property type="match status" value="1"/>
</dbReference>
<dbReference type="EMBL" id="JAYWTM010000022">
    <property type="protein sequence ID" value="MEC5344406.1"/>
    <property type="molecule type" value="Genomic_DNA"/>
</dbReference>
<evidence type="ECO:0000313" key="4">
    <source>
        <dbReference type="Proteomes" id="UP001309705"/>
    </source>
</evidence>
<evidence type="ECO:0000313" key="3">
    <source>
        <dbReference type="EMBL" id="MEC5344406.1"/>
    </source>
</evidence>
<organism evidence="3 4">
    <name type="scientific">Brenneria populi</name>
    <dbReference type="NCBI Taxonomy" id="1505588"/>
    <lineage>
        <taxon>Bacteria</taxon>
        <taxon>Pseudomonadati</taxon>
        <taxon>Pseudomonadota</taxon>
        <taxon>Gammaproteobacteria</taxon>
        <taxon>Enterobacterales</taxon>
        <taxon>Pectobacteriaceae</taxon>
        <taxon>Brenneria</taxon>
    </lineage>
</organism>
<proteinExistence type="inferred from homology"/>
<dbReference type="PANTHER" id="PTHR33713:SF6">
    <property type="entry name" value="ANTITOXIN YEFM"/>
    <property type="match status" value="1"/>
</dbReference>
<evidence type="ECO:0000256" key="1">
    <source>
        <dbReference type="ARBA" id="ARBA00009981"/>
    </source>
</evidence>
<dbReference type="InterPro" id="IPR051405">
    <property type="entry name" value="phD/YefM_antitoxin"/>
</dbReference>
<dbReference type="InterPro" id="IPR036165">
    <property type="entry name" value="YefM-like_sf"/>
</dbReference>
<dbReference type="RefSeq" id="WP_327619228.1">
    <property type="nucleotide sequence ID" value="NZ_JAYWTM010000022.1"/>
</dbReference>
<protein>
    <recommendedName>
        <fullName evidence="2">Antitoxin</fullName>
    </recommendedName>
</protein>